<dbReference type="PANTHER" id="PTHR38681:SF1">
    <property type="entry name" value="RETROVIRUS-RELATED POL POLYPROTEIN FROM TRANSPOSON 412-LIKE PROTEIN"/>
    <property type="match status" value="1"/>
</dbReference>
<evidence type="ECO:0000313" key="2">
    <source>
        <dbReference type="EMBL" id="GBN40116.1"/>
    </source>
</evidence>
<dbReference type="EMBL" id="BGPR01009457">
    <property type="protein sequence ID" value="GBN40116.1"/>
    <property type="molecule type" value="Genomic_DNA"/>
</dbReference>
<gene>
    <name evidence="2" type="ORF">AVEN_241271_1</name>
</gene>
<dbReference type="AlphaFoldDB" id="A0A4Y2NQW0"/>
<proteinExistence type="predicted"/>
<organism evidence="2 3">
    <name type="scientific">Araneus ventricosus</name>
    <name type="common">Orbweaver spider</name>
    <name type="synonym">Epeira ventricosa</name>
    <dbReference type="NCBI Taxonomy" id="182803"/>
    <lineage>
        <taxon>Eukaryota</taxon>
        <taxon>Metazoa</taxon>
        <taxon>Ecdysozoa</taxon>
        <taxon>Arthropoda</taxon>
        <taxon>Chelicerata</taxon>
        <taxon>Arachnida</taxon>
        <taxon>Araneae</taxon>
        <taxon>Araneomorphae</taxon>
        <taxon>Entelegynae</taxon>
        <taxon>Araneoidea</taxon>
        <taxon>Araneidae</taxon>
        <taxon>Araneus</taxon>
    </lineage>
</organism>
<dbReference type="PANTHER" id="PTHR38681">
    <property type="entry name" value="RETROVIRUS-RELATED POL POLYPROTEIN FROM TRANSPOSON 412-LIKE PROTEIN-RELATED"/>
    <property type="match status" value="1"/>
</dbReference>
<protein>
    <submittedName>
        <fullName evidence="2">Uncharacterized protein</fullName>
    </submittedName>
</protein>
<dbReference type="Proteomes" id="UP000499080">
    <property type="component" value="Unassembled WGS sequence"/>
</dbReference>
<feature type="region of interest" description="Disordered" evidence="1">
    <location>
        <begin position="82"/>
        <end position="122"/>
    </location>
</feature>
<accession>A0A4Y2NQW0</accession>
<feature type="compositionally biased region" description="Basic and acidic residues" evidence="1">
    <location>
        <begin position="83"/>
        <end position="103"/>
    </location>
</feature>
<comment type="caution">
    <text evidence="2">The sequence shown here is derived from an EMBL/GenBank/DDBJ whole genome shotgun (WGS) entry which is preliminary data.</text>
</comment>
<evidence type="ECO:0000256" key="1">
    <source>
        <dbReference type="SAM" id="MobiDB-lite"/>
    </source>
</evidence>
<evidence type="ECO:0000313" key="3">
    <source>
        <dbReference type="Proteomes" id="UP000499080"/>
    </source>
</evidence>
<reference evidence="2 3" key="1">
    <citation type="journal article" date="2019" name="Sci. Rep.">
        <title>Orb-weaving spider Araneus ventricosus genome elucidates the spidroin gene catalogue.</title>
        <authorList>
            <person name="Kono N."/>
            <person name="Nakamura H."/>
            <person name="Ohtoshi R."/>
            <person name="Moran D.A.P."/>
            <person name="Shinohara A."/>
            <person name="Yoshida Y."/>
            <person name="Fujiwara M."/>
            <person name="Mori M."/>
            <person name="Tomita M."/>
            <person name="Arakawa K."/>
        </authorList>
    </citation>
    <scope>NUCLEOTIDE SEQUENCE [LARGE SCALE GENOMIC DNA]</scope>
</reference>
<sequence>METVGPRTTRRNSSRHIFVNKDLQNCSHVFQRIDRVRKQLESPYEGPFPVNERKDKYFTINIKGKNVNVSLDRLKPAYNLAEDNSKATTTDHKLQASDNKSDLTQKQSRTGRNIRLPVRFKD</sequence>
<keyword evidence="3" id="KW-1185">Reference proteome</keyword>
<dbReference type="OrthoDB" id="6279146at2759"/>
<name>A0A4Y2NQW0_ARAVE</name>